<evidence type="ECO:0000313" key="2">
    <source>
        <dbReference type="Proteomes" id="UP000838686"/>
    </source>
</evidence>
<proteinExistence type="predicted"/>
<accession>A0ABM9CWP3</accession>
<comment type="caution">
    <text evidence="1">The sequence shown here is derived from an EMBL/GenBank/DDBJ whole genome shotgun (WGS) entry which is preliminary data.</text>
</comment>
<evidence type="ECO:0000313" key="1">
    <source>
        <dbReference type="EMBL" id="CAH1224805.1"/>
    </source>
</evidence>
<dbReference type="EMBL" id="CAKMMF010000048">
    <property type="protein sequence ID" value="CAH1224805.1"/>
    <property type="molecule type" value="Genomic_DNA"/>
</dbReference>
<organism evidence="1 2">
    <name type="scientific">Paenibacillus plantiphilus</name>
    <dbReference type="NCBI Taxonomy" id="2905650"/>
    <lineage>
        <taxon>Bacteria</taxon>
        <taxon>Bacillati</taxon>
        <taxon>Bacillota</taxon>
        <taxon>Bacilli</taxon>
        <taxon>Bacillales</taxon>
        <taxon>Paenibacillaceae</taxon>
        <taxon>Paenibacillus</taxon>
    </lineage>
</organism>
<keyword evidence="2" id="KW-1185">Reference proteome</keyword>
<dbReference type="Proteomes" id="UP000838686">
    <property type="component" value="Unassembled WGS sequence"/>
</dbReference>
<reference evidence="1" key="1">
    <citation type="submission" date="2022-01" db="EMBL/GenBank/DDBJ databases">
        <authorList>
            <person name="Criscuolo A."/>
        </authorList>
    </citation>
    <scope>NUCLEOTIDE SEQUENCE</scope>
    <source>
        <strain evidence="1">CIP111893</strain>
    </source>
</reference>
<protein>
    <submittedName>
        <fullName evidence="1">Uncharacterized protein</fullName>
    </submittedName>
</protein>
<sequence length="114" mass="11909">MYCCSCEGAVGLVHATKIVNFNVGGGPSARQYTKRERARRIGASELQGAISPGASANLNCKTQCAQGASVRLNYKAQCAQGIGALELQDARTSLARPHAIGVPTTAPRPRGPRT</sequence>
<gene>
    <name evidence="1" type="ORF">PAECIP111893_05180</name>
</gene>
<name>A0ABM9CWP3_9BACL</name>